<dbReference type="AlphaFoldDB" id="V3ZS16"/>
<feature type="compositionally biased region" description="Basic and acidic residues" evidence="1">
    <location>
        <begin position="131"/>
        <end position="149"/>
    </location>
</feature>
<accession>V3ZS16</accession>
<keyword evidence="2" id="KW-1133">Transmembrane helix</keyword>
<keyword evidence="2" id="KW-0812">Transmembrane</keyword>
<dbReference type="RefSeq" id="XP_009065713.1">
    <property type="nucleotide sequence ID" value="XM_009067465.1"/>
</dbReference>
<evidence type="ECO:0000256" key="1">
    <source>
        <dbReference type="SAM" id="MobiDB-lite"/>
    </source>
</evidence>
<dbReference type="EMBL" id="KB203629">
    <property type="protein sequence ID" value="ESO83686.1"/>
    <property type="molecule type" value="Genomic_DNA"/>
</dbReference>
<sequence>MTCDRGQANNTEVHEDKTGVLSYQCAKYEKLFDRQPTYITCSFDCCGISSNRHCCTPVWIVLLFVVLGIAVVGITALTVYCLLKRSKKQYAKKHATGFGKYPEIRRQHQKHHRNGSHGGNKPSGGNGGRNARRDKEYEAREQREYEQREMSTFNS</sequence>
<evidence type="ECO:0000313" key="3">
    <source>
        <dbReference type="EMBL" id="ESO83686.1"/>
    </source>
</evidence>
<feature type="transmembrane region" description="Helical" evidence="2">
    <location>
        <begin position="58"/>
        <end position="83"/>
    </location>
</feature>
<dbReference type="STRING" id="225164.V3ZS16"/>
<dbReference type="OrthoDB" id="6097877at2759"/>
<organism evidence="3 4">
    <name type="scientific">Lottia gigantea</name>
    <name type="common">Giant owl limpet</name>
    <dbReference type="NCBI Taxonomy" id="225164"/>
    <lineage>
        <taxon>Eukaryota</taxon>
        <taxon>Metazoa</taxon>
        <taxon>Spiralia</taxon>
        <taxon>Lophotrochozoa</taxon>
        <taxon>Mollusca</taxon>
        <taxon>Gastropoda</taxon>
        <taxon>Patellogastropoda</taxon>
        <taxon>Lottioidea</taxon>
        <taxon>Lottiidae</taxon>
        <taxon>Lottia</taxon>
    </lineage>
</organism>
<dbReference type="HOGENOM" id="CLU_1697531_0_0_1"/>
<dbReference type="CTD" id="20250176"/>
<feature type="non-terminal residue" evidence="3">
    <location>
        <position position="1"/>
    </location>
</feature>
<evidence type="ECO:0000313" key="4">
    <source>
        <dbReference type="Proteomes" id="UP000030746"/>
    </source>
</evidence>
<protein>
    <submittedName>
        <fullName evidence="3">Uncharacterized protein</fullName>
    </submittedName>
</protein>
<dbReference type="Proteomes" id="UP000030746">
    <property type="component" value="Unassembled WGS sequence"/>
</dbReference>
<evidence type="ECO:0000256" key="2">
    <source>
        <dbReference type="SAM" id="Phobius"/>
    </source>
</evidence>
<dbReference type="KEGG" id="lgi:LOTGIDRAFT_236518"/>
<feature type="compositionally biased region" description="Gly residues" evidence="1">
    <location>
        <begin position="116"/>
        <end position="128"/>
    </location>
</feature>
<proteinExistence type="predicted"/>
<feature type="region of interest" description="Disordered" evidence="1">
    <location>
        <begin position="97"/>
        <end position="155"/>
    </location>
</feature>
<gene>
    <name evidence="3" type="ORF">LOTGIDRAFT_236518</name>
</gene>
<name>V3ZS16_LOTGI</name>
<keyword evidence="2" id="KW-0472">Membrane</keyword>
<keyword evidence="4" id="KW-1185">Reference proteome</keyword>
<reference evidence="3 4" key="1">
    <citation type="journal article" date="2013" name="Nature">
        <title>Insights into bilaterian evolution from three spiralian genomes.</title>
        <authorList>
            <person name="Simakov O."/>
            <person name="Marletaz F."/>
            <person name="Cho S.J."/>
            <person name="Edsinger-Gonzales E."/>
            <person name="Havlak P."/>
            <person name="Hellsten U."/>
            <person name="Kuo D.H."/>
            <person name="Larsson T."/>
            <person name="Lv J."/>
            <person name="Arendt D."/>
            <person name="Savage R."/>
            <person name="Osoegawa K."/>
            <person name="de Jong P."/>
            <person name="Grimwood J."/>
            <person name="Chapman J.A."/>
            <person name="Shapiro H."/>
            <person name="Aerts A."/>
            <person name="Otillar R.P."/>
            <person name="Terry A.Y."/>
            <person name="Boore J.L."/>
            <person name="Grigoriev I.V."/>
            <person name="Lindberg D.R."/>
            <person name="Seaver E.C."/>
            <person name="Weisblat D.A."/>
            <person name="Putnam N.H."/>
            <person name="Rokhsar D.S."/>
        </authorList>
    </citation>
    <scope>NUCLEOTIDE SEQUENCE [LARGE SCALE GENOMIC DNA]</scope>
</reference>
<dbReference type="GeneID" id="20250176"/>